<evidence type="ECO:0000313" key="1">
    <source>
        <dbReference type="EMBL" id="EEG49313.1"/>
    </source>
</evidence>
<dbReference type="AlphaFoldDB" id="C0CLQ1"/>
<evidence type="ECO:0000313" key="2">
    <source>
        <dbReference type="Proteomes" id="UP000003100"/>
    </source>
</evidence>
<dbReference type="Proteomes" id="UP000003100">
    <property type="component" value="Unassembled WGS sequence"/>
</dbReference>
<dbReference type="GeneID" id="86822013"/>
<name>C0CLQ1_BLAHS</name>
<gene>
    <name evidence="1" type="ORF">RUMHYD_01786</name>
</gene>
<evidence type="ECO:0008006" key="3">
    <source>
        <dbReference type="Google" id="ProtNLM"/>
    </source>
</evidence>
<sequence>MAQQYLMFNDYTAPMVDEDGYQVDEAVTSASNRKRTMRGGMKGGVLFTVEAYNLKWTNISAKDVAEIKKRILGKQQFDFYHFNSYTAQWETNPFIANNISSSYYSLVDGHEMANELSFQVTSVNPLDIKE</sequence>
<reference evidence="1 2" key="1">
    <citation type="submission" date="2009-01" db="EMBL/GenBank/DDBJ databases">
        <authorList>
            <person name="Fulton L."/>
            <person name="Clifton S."/>
            <person name="Fulton B."/>
            <person name="Xu J."/>
            <person name="Minx P."/>
            <person name="Pepin K.H."/>
            <person name="Johnson M."/>
            <person name="Bhonagiri V."/>
            <person name="Nash W.E."/>
            <person name="Mardis E.R."/>
            <person name="Wilson R.K."/>
        </authorList>
    </citation>
    <scope>NUCLEOTIDE SEQUENCE [LARGE SCALE GENOMIC DNA]</scope>
    <source>
        <strain evidence="2">DSM 10507 / JCM 14656 / S5a33</strain>
    </source>
</reference>
<dbReference type="HOGENOM" id="CLU_1933959_0_0_9"/>
<dbReference type="PATRIC" id="fig|476272.21.peg.2163"/>
<dbReference type="EMBL" id="ACBZ01000090">
    <property type="protein sequence ID" value="EEG49313.1"/>
    <property type="molecule type" value="Genomic_DNA"/>
</dbReference>
<protein>
    <recommendedName>
        <fullName evidence="3">Phage-like element PBSX protein xkdM</fullName>
    </recommendedName>
</protein>
<reference evidence="1 2" key="2">
    <citation type="submission" date="2009-02" db="EMBL/GenBank/DDBJ databases">
        <title>Draft genome sequence of Blautia hydrogenotrophica DSM 10507 (Ruminococcus hydrogenotrophicus DSM 10507).</title>
        <authorList>
            <person name="Sudarsanam P."/>
            <person name="Ley R."/>
            <person name="Guruge J."/>
            <person name="Turnbaugh P.J."/>
            <person name="Mahowald M."/>
            <person name="Liep D."/>
            <person name="Gordon J."/>
        </authorList>
    </citation>
    <scope>NUCLEOTIDE SEQUENCE [LARGE SCALE GENOMIC DNA]</scope>
    <source>
        <strain evidence="2">DSM 10507 / JCM 14656 / S5a33</strain>
    </source>
</reference>
<organism evidence="1 2">
    <name type="scientific">Blautia hydrogenotrophica (strain DSM 10507 / JCM 14656 / S5a33)</name>
    <name type="common">Ruminococcus hydrogenotrophicus</name>
    <dbReference type="NCBI Taxonomy" id="476272"/>
    <lineage>
        <taxon>Bacteria</taxon>
        <taxon>Bacillati</taxon>
        <taxon>Bacillota</taxon>
        <taxon>Clostridia</taxon>
        <taxon>Lachnospirales</taxon>
        <taxon>Lachnospiraceae</taxon>
        <taxon>Blautia</taxon>
    </lineage>
</organism>
<keyword evidence="2" id="KW-1185">Reference proteome</keyword>
<comment type="caution">
    <text evidence="1">The sequence shown here is derived from an EMBL/GenBank/DDBJ whole genome shotgun (WGS) entry which is preliminary data.</text>
</comment>
<proteinExistence type="predicted"/>
<accession>C0CLQ1</accession>
<dbReference type="RefSeq" id="WP_005948633.1">
    <property type="nucleotide sequence ID" value="NZ_CP136423.1"/>
</dbReference>